<reference evidence="1 2" key="1">
    <citation type="submission" date="2022-04" db="EMBL/GenBank/DDBJ databases">
        <title>Human microbiome associated bacterial genomes.</title>
        <authorList>
            <person name="Sandstrom S."/>
            <person name="Salamzade R."/>
            <person name="Kalan L.R."/>
        </authorList>
    </citation>
    <scope>NUCLEOTIDE SEQUENCE [LARGE SCALE GENOMIC DNA]</scope>
    <source>
        <strain evidence="2">p3-SID1799</strain>
    </source>
</reference>
<proteinExistence type="predicted"/>
<gene>
    <name evidence="1" type="ORF">M3D15_06880</name>
</gene>
<dbReference type="EMBL" id="JALXSQ010000024">
    <property type="protein sequence ID" value="MCT2043055.1"/>
    <property type="molecule type" value="Genomic_DNA"/>
</dbReference>
<protein>
    <submittedName>
        <fullName evidence="1">Uncharacterized protein</fullName>
    </submittedName>
</protein>
<dbReference type="RefSeq" id="WP_260104327.1">
    <property type="nucleotide sequence ID" value="NZ_JALXSQ010000024.1"/>
</dbReference>
<keyword evidence="2" id="KW-1185">Reference proteome</keyword>
<dbReference type="Proteomes" id="UP001525379">
    <property type="component" value="Unassembled WGS sequence"/>
</dbReference>
<sequence>MRPETIADPNLAPLGREPELVAIDWIYPESVVTSGQRYRVEVWSLAGGQSVAIVSDNHGTSLANASEAISKAIREKWNFVNDPNLTIVEDWGADRPFMGKDRFTISSENGGCRLYKHAEWEALGLFLPRDK</sequence>
<accession>A0ABT2HXK9</accession>
<evidence type="ECO:0000313" key="1">
    <source>
        <dbReference type="EMBL" id="MCT2043055.1"/>
    </source>
</evidence>
<comment type="caution">
    <text evidence="1">The sequence shown here is derived from an EMBL/GenBank/DDBJ whole genome shotgun (WGS) entry which is preliminary data.</text>
</comment>
<evidence type="ECO:0000313" key="2">
    <source>
        <dbReference type="Proteomes" id="UP001525379"/>
    </source>
</evidence>
<name>A0ABT2HXK9_9MICO</name>
<organism evidence="1 2">
    <name type="scientific">Pseudoclavibacter albus</name>
    <dbReference type="NCBI Taxonomy" id="272241"/>
    <lineage>
        <taxon>Bacteria</taxon>
        <taxon>Bacillati</taxon>
        <taxon>Actinomycetota</taxon>
        <taxon>Actinomycetes</taxon>
        <taxon>Micrococcales</taxon>
        <taxon>Microbacteriaceae</taxon>
        <taxon>Pseudoclavibacter</taxon>
    </lineage>
</organism>